<proteinExistence type="predicted"/>
<sequence length="67" mass="7872">MILKFLPLKILRTALTKSGEEKVKIISKNYLVLEDIDHVQVSNTFTFVMELQLDVRRQTVEENFSFN</sequence>
<name>A0A1J1I190_9DIPT</name>
<gene>
    <name evidence="1" type="ORF">CLUMA_CG006897</name>
</gene>
<reference evidence="1 2" key="1">
    <citation type="submission" date="2015-04" db="EMBL/GenBank/DDBJ databases">
        <authorList>
            <person name="Syromyatnikov M.Y."/>
            <person name="Popov V.N."/>
        </authorList>
    </citation>
    <scope>NUCLEOTIDE SEQUENCE [LARGE SCALE GENOMIC DNA]</scope>
</reference>
<dbReference type="AlphaFoldDB" id="A0A1J1I190"/>
<organism evidence="1 2">
    <name type="scientific">Clunio marinus</name>
    <dbReference type="NCBI Taxonomy" id="568069"/>
    <lineage>
        <taxon>Eukaryota</taxon>
        <taxon>Metazoa</taxon>
        <taxon>Ecdysozoa</taxon>
        <taxon>Arthropoda</taxon>
        <taxon>Hexapoda</taxon>
        <taxon>Insecta</taxon>
        <taxon>Pterygota</taxon>
        <taxon>Neoptera</taxon>
        <taxon>Endopterygota</taxon>
        <taxon>Diptera</taxon>
        <taxon>Nematocera</taxon>
        <taxon>Chironomoidea</taxon>
        <taxon>Chironomidae</taxon>
        <taxon>Clunio</taxon>
    </lineage>
</organism>
<dbReference type="Proteomes" id="UP000183832">
    <property type="component" value="Unassembled WGS sequence"/>
</dbReference>
<evidence type="ECO:0000313" key="1">
    <source>
        <dbReference type="EMBL" id="CRK93356.1"/>
    </source>
</evidence>
<accession>A0A1J1I190</accession>
<keyword evidence="2" id="KW-1185">Reference proteome</keyword>
<protein>
    <submittedName>
        <fullName evidence="1">CLUMA_CG006897, isoform A</fullName>
    </submittedName>
</protein>
<dbReference type="EMBL" id="CVRI01000037">
    <property type="protein sequence ID" value="CRK93356.1"/>
    <property type="molecule type" value="Genomic_DNA"/>
</dbReference>
<evidence type="ECO:0000313" key="2">
    <source>
        <dbReference type="Proteomes" id="UP000183832"/>
    </source>
</evidence>